<dbReference type="EMBL" id="AVFL01000025">
    <property type="protein sequence ID" value="EWY37536.1"/>
    <property type="molecule type" value="Genomic_DNA"/>
</dbReference>
<dbReference type="InterPro" id="IPR005025">
    <property type="entry name" value="FMN_Rdtase-like_dom"/>
</dbReference>
<dbReference type="GO" id="GO:0010181">
    <property type="term" value="F:FMN binding"/>
    <property type="evidence" value="ECO:0007669"/>
    <property type="project" value="TreeGrafter"/>
</dbReference>
<reference evidence="2 3" key="1">
    <citation type="submission" date="2013-08" db="EMBL/GenBank/DDBJ databases">
        <title>The genome sequence of Skermanella stibiiresistens.</title>
        <authorList>
            <person name="Zhu W."/>
            <person name="Wang G."/>
        </authorList>
    </citation>
    <scope>NUCLEOTIDE SEQUENCE [LARGE SCALE GENOMIC DNA]</scope>
    <source>
        <strain evidence="2 3">SB22</strain>
    </source>
</reference>
<dbReference type="Gene3D" id="3.40.50.360">
    <property type="match status" value="1"/>
</dbReference>
<dbReference type="Proteomes" id="UP000019486">
    <property type="component" value="Unassembled WGS sequence"/>
</dbReference>
<dbReference type="AlphaFoldDB" id="W9GY43"/>
<evidence type="ECO:0000313" key="3">
    <source>
        <dbReference type="Proteomes" id="UP000019486"/>
    </source>
</evidence>
<dbReference type="SUPFAM" id="SSF52218">
    <property type="entry name" value="Flavoproteins"/>
    <property type="match status" value="1"/>
</dbReference>
<dbReference type="GO" id="GO:0016491">
    <property type="term" value="F:oxidoreductase activity"/>
    <property type="evidence" value="ECO:0007669"/>
    <property type="project" value="InterPro"/>
</dbReference>
<evidence type="ECO:0000259" key="1">
    <source>
        <dbReference type="Pfam" id="PF03358"/>
    </source>
</evidence>
<dbReference type="OrthoDB" id="9812295at2"/>
<dbReference type="InterPro" id="IPR050712">
    <property type="entry name" value="NAD(P)H-dep_reductase"/>
</dbReference>
<accession>W9GY43</accession>
<comment type="caution">
    <text evidence="2">The sequence shown here is derived from an EMBL/GenBank/DDBJ whole genome shotgun (WGS) entry which is preliminary data.</text>
</comment>
<organism evidence="2 3">
    <name type="scientific">Skermanella stibiiresistens SB22</name>
    <dbReference type="NCBI Taxonomy" id="1385369"/>
    <lineage>
        <taxon>Bacteria</taxon>
        <taxon>Pseudomonadati</taxon>
        <taxon>Pseudomonadota</taxon>
        <taxon>Alphaproteobacteria</taxon>
        <taxon>Rhodospirillales</taxon>
        <taxon>Azospirillaceae</taxon>
        <taxon>Skermanella</taxon>
    </lineage>
</organism>
<dbReference type="STRING" id="1385369.N825_17020"/>
<gene>
    <name evidence="2" type="ORF">N825_17020</name>
</gene>
<feature type="domain" description="NADPH-dependent FMN reductase-like" evidence="1">
    <location>
        <begin position="9"/>
        <end position="155"/>
    </location>
</feature>
<dbReference type="PANTHER" id="PTHR30543:SF21">
    <property type="entry name" value="NAD(P)H-DEPENDENT FMN REDUCTASE LOT6"/>
    <property type="match status" value="1"/>
</dbReference>
<evidence type="ECO:0000313" key="2">
    <source>
        <dbReference type="EMBL" id="EWY37536.1"/>
    </source>
</evidence>
<dbReference type="RefSeq" id="WP_037458651.1">
    <property type="nucleotide sequence ID" value="NZ_AVFL01000025.1"/>
</dbReference>
<dbReference type="PATRIC" id="fig|1385369.3.peg.5382"/>
<dbReference type="InterPro" id="IPR029039">
    <property type="entry name" value="Flavoprotein-like_sf"/>
</dbReference>
<proteinExistence type="predicted"/>
<name>W9GY43_9PROT</name>
<dbReference type="PANTHER" id="PTHR30543">
    <property type="entry name" value="CHROMATE REDUCTASE"/>
    <property type="match status" value="1"/>
</dbReference>
<dbReference type="GO" id="GO:0005829">
    <property type="term" value="C:cytosol"/>
    <property type="evidence" value="ECO:0007669"/>
    <property type="project" value="TreeGrafter"/>
</dbReference>
<protein>
    <submittedName>
        <fullName evidence="2">NADPH-dependent FMN reductase</fullName>
    </submittedName>
</protein>
<dbReference type="Pfam" id="PF03358">
    <property type="entry name" value="FMN_red"/>
    <property type="match status" value="1"/>
</dbReference>
<sequence length="194" mass="21403">MTDQQTPLRVVGISGSLRKASLNSASLRAARDLAPPDMAIDIFDIADIPLYNDDIRTENGYPESVQAFRDALKAADGVLIATPEYNYSIPGVLKNAIDWASRPPEQPFDAKPIAIMGASPGVLGTSRAQYHLRQCFVYLNGFVMNRPEVMIGQANSKFDPEGKLTDQGTIDFLKGFLVTLADHIRYHQRAKSRH</sequence>
<keyword evidence="3" id="KW-1185">Reference proteome</keyword>